<keyword id="KW-0903">Direct protein sequencing</keyword>
<proteinExistence type="evidence at protein level"/>
<accession>Q9TR14</accession>
<name>Q9TR14_BOVIN</name>
<reference key="1">
    <citation type="journal article" date="1995" name="Biosci. Biotechnol. Biochem.">
        <title>Effects of freezing on the proteolysis of beef during storage at 4 degrees C.</title>
        <authorList>
            <person name="Nakai Y."/>
            <person name="Nishimura T."/>
            <person name="Shimizu M."/>
            <person name="Arai S."/>
        </authorList>
    </citation>
    <scope>PROTEIN SEQUENCE</scope>
</reference>
<protein>
    <submittedName>
        <fullName>Troponin-T homolog/proteolysis CONDITIONING INDICATOR peptide</fullName>
    </submittedName>
</protein>
<organism>
    <name type="scientific">Bos taurus</name>
    <name type="common">Bovine</name>
    <dbReference type="NCBI Taxonomy" id="9913"/>
    <lineage>
        <taxon>Eukaryota</taxon>
        <taxon>Metazoa</taxon>
        <taxon>Chordata</taxon>
        <taxon>Craniata</taxon>
        <taxon>Vertebrata</taxon>
        <taxon>Euteleostomi</taxon>
        <taxon>Mammalia</taxon>
        <taxon>Eutheria</taxon>
        <taxon>Laurasiatheria</taxon>
        <taxon>Artiodactyla</taxon>
        <taxon>Ruminantia</taxon>
        <taxon>Pecora</taxon>
        <taxon>Bovidae</taxon>
        <taxon>Bovinae</taxon>
        <taxon>Bos</taxon>
    </lineage>
</organism>
<sequence length="15" mass="1597">APPPPAEVPEVHEEV</sequence>